<organism evidence="1 2">
    <name type="scientific">Cannabis sativa</name>
    <name type="common">Hemp</name>
    <name type="synonym">Marijuana</name>
    <dbReference type="NCBI Taxonomy" id="3483"/>
    <lineage>
        <taxon>Eukaryota</taxon>
        <taxon>Viridiplantae</taxon>
        <taxon>Streptophyta</taxon>
        <taxon>Embryophyta</taxon>
        <taxon>Tracheophyta</taxon>
        <taxon>Spermatophyta</taxon>
        <taxon>Magnoliopsida</taxon>
        <taxon>eudicotyledons</taxon>
        <taxon>Gunneridae</taxon>
        <taxon>Pentapetalae</taxon>
        <taxon>rosids</taxon>
        <taxon>fabids</taxon>
        <taxon>Rosales</taxon>
        <taxon>Cannabaceae</taxon>
        <taxon>Cannabis</taxon>
    </lineage>
</organism>
<dbReference type="Proteomes" id="UP000596661">
    <property type="component" value="Unassembled WGS sequence"/>
</dbReference>
<sequence>MKRREDAMLFTDDNFCRVRLIATCQQMYVDACFADNSWTMPLEDEESGQSGTVIRSELISEDDGSPYNDPDYLRRNLCLSTKVVIELVRGFLMLWTTSIRKLLNLQGSFHLLSKEFLMPRPRSSSLSQGPRAALEAKAVANIFLYEGYCFDAIYNSWSANGGATDFNWENFSKDKIELFSSQYEHRANDEALHDIDFYLNGDALNVRDDVRDESYNPDHPNFDVLKNAPREKTSQIKELLKN</sequence>
<reference evidence="1" key="1">
    <citation type="submission" date="2021-03" db="UniProtKB">
        <authorList>
            <consortium name="EnsemblPlants"/>
        </authorList>
    </citation>
    <scope>IDENTIFICATION</scope>
</reference>
<name>A0A803QJF2_CANSA</name>
<dbReference type="EMBL" id="UZAU01000821">
    <property type="status" value="NOT_ANNOTATED_CDS"/>
    <property type="molecule type" value="Genomic_DNA"/>
</dbReference>
<evidence type="ECO:0000313" key="1">
    <source>
        <dbReference type="EnsemblPlants" id="cds.evm.model.10.1349"/>
    </source>
</evidence>
<keyword evidence="2" id="KW-1185">Reference proteome</keyword>
<evidence type="ECO:0000313" key="2">
    <source>
        <dbReference type="Proteomes" id="UP000596661"/>
    </source>
</evidence>
<protein>
    <submittedName>
        <fullName evidence="1">Uncharacterized protein</fullName>
    </submittedName>
</protein>
<dbReference type="AlphaFoldDB" id="A0A803QJF2"/>
<accession>A0A803QJF2</accession>
<dbReference type="Gramene" id="evm.model.10.1349">
    <property type="protein sequence ID" value="cds.evm.model.10.1349"/>
    <property type="gene ID" value="evm.TU.10.1349"/>
</dbReference>
<dbReference type="EnsemblPlants" id="evm.model.10.1349">
    <property type="protein sequence ID" value="cds.evm.model.10.1349"/>
    <property type="gene ID" value="evm.TU.10.1349"/>
</dbReference>
<proteinExistence type="predicted"/>